<gene>
    <name evidence="1" type="ORF">METZ01_LOCUS265679</name>
</gene>
<reference evidence="1" key="1">
    <citation type="submission" date="2018-05" db="EMBL/GenBank/DDBJ databases">
        <authorList>
            <person name="Lanie J.A."/>
            <person name="Ng W.-L."/>
            <person name="Kazmierczak K.M."/>
            <person name="Andrzejewski T.M."/>
            <person name="Davidsen T.M."/>
            <person name="Wayne K.J."/>
            <person name="Tettelin H."/>
            <person name="Glass J.I."/>
            <person name="Rusch D."/>
            <person name="Podicherti R."/>
            <person name="Tsui H.-C.T."/>
            <person name="Winkler M.E."/>
        </authorList>
    </citation>
    <scope>NUCLEOTIDE SEQUENCE</scope>
</reference>
<name>A0A382JMA4_9ZZZZ</name>
<dbReference type="Pfam" id="PF14595">
    <property type="entry name" value="Thioredoxin_9"/>
    <property type="match status" value="1"/>
</dbReference>
<accession>A0A382JMA4</accession>
<feature type="non-terminal residue" evidence="1">
    <location>
        <position position="98"/>
    </location>
</feature>
<dbReference type="EMBL" id="UINC01075032">
    <property type="protein sequence ID" value="SVC12825.1"/>
    <property type="molecule type" value="Genomic_DNA"/>
</dbReference>
<evidence type="ECO:0008006" key="2">
    <source>
        <dbReference type="Google" id="ProtNLM"/>
    </source>
</evidence>
<evidence type="ECO:0000313" key="1">
    <source>
        <dbReference type="EMBL" id="SVC12825.1"/>
    </source>
</evidence>
<dbReference type="AlphaFoldDB" id="A0A382JMA4"/>
<feature type="non-terminal residue" evidence="1">
    <location>
        <position position="1"/>
    </location>
</feature>
<protein>
    <recommendedName>
        <fullName evidence="2">Thioredoxin domain-containing protein</fullName>
    </recommendedName>
</protein>
<dbReference type="Gene3D" id="3.40.30.10">
    <property type="entry name" value="Glutaredoxin"/>
    <property type="match status" value="1"/>
</dbReference>
<organism evidence="1">
    <name type="scientific">marine metagenome</name>
    <dbReference type="NCBI Taxonomy" id="408172"/>
    <lineage>
        <taxon>unclassified sequences</taxon>
        <taxon>metagenomes</taxon>
        <taxon>ecological metagenomes</taxon>
    </lineage>
</organism>
<proteinExistence type="predicted"/>
<sequence length="98" mass="11688">MIVISKERFATGFQWPDYMVDIEKNTERFNENYSEFVLDQEDARFFTDYGAELKVLILGEDWCGDVVQSLPPIIRMLECSSIIEYRIFKRDQYPDIMD</sequence>